<accession>A0A7K8BBS0</accession>
<dbReference type="PANTHER" id="PTHR23348:SF41">
    <property type="entry name" value="NEUROBLAST DIFFERENTIATION-ASSOCIATED PROTEIN AHNAK"/>
    <property type="match status" value="1"/>
</dbReference>
<feature type="non-terminal residue" evidence="4">
    <location>
        <position position="1"/>
    </location>
</feature>
<dbReference type="GO" id="GO:0043034">
    <property type="term" value="C:costamere"/>
    <property type="evidence" value="ECO:0007669"/>
    <property type="project" value="TreeGrafter"/>
</dbReference>
<reference evidence="4 5" key="1">
    <citation type="submission" date="2019-09" db="EMBL/GenBank/DDBJ databases">
        <title>Bird 10,000 Genomes (B10K) Project - Family phase.</title>
        <authorList>
            <person name="Zhang G."/>
        </authorList>
    </citation>
    <scope>NUCLEOTIDE SEQUENCE [LARGE SCALE GENOMIC DNA]</scope>
    <source>
        <strain evidence="4">B10K-DU-029-38</strain>
        <tissue evidence="4">Muscle</tissue>
    </source>
</reference>
<feature type="compositionally biased region" description="Low complexity" evidence="3">
    <location>
        <begin position="80"/>
        <end position="95"/>
    </location>
</feature>
<feature type="non-terminal residue" evidence="4">
    <location>
        <position position="583"/>
    </location>
</feature>
<name>A0A7K8BBS0_9CORV</name>
<comment type="caution">
    <text evidence="4">The sequence shown here is derived from an EMBL/GenBank/DDBJ whole genome shotgun (WGS) entry which is preliminary data.</text>
</comment>
<evidence type="ECO:0000256" key="1">
    <source>
        <dbReference type="ARBA" id="ARBA00004123"/>
    </source>
</evidence>
<feature type="compositionally biased region" description="Basic and acidic residues" evidence="3">
    <location>
        <begin position="19"/>
        <end position="29"/>
    </location>
</feature>
<evidence type="ECO:0000256" key="3">
    <source>
        <dbReference type="SAM" id="MobiDB-lite"/>
    </source>
</evidence>
<dbReference type="GO" id="GO:0005634">
    <property type="term" value="C:nucleus"/>
    <property type="evidence" value="ECO:0007669"/>
    <property type="project" value="UniProtKB-SubCell"/>
</dbReference>
<organism evidence="4 5">
    <name type="scientific">Cnemophilus loriae</name>
    <name type="common">Loria's bird-of-paradise</name>
    <dbReference type="NCBI Taxonomy" id="254448"/>
    <lineage>
        <taxon>Eukaryota</taxon>
        <taxon>Metazoa</taxon>
        <taxon>Chordata</taxon>
        <taxon>Craniata</taxon>
        <taxon>Vertebrata</taxon>
        <taxon>Euteleostomi</taxon>
        <taxon>Archelosauria</taxon>
        <taxon>Archosauria</taxon>
        <taxon>Dinosauria</taxon>
        <taxon>Saurischia</taxon>
        <taxon>Theropoda</taxon>
        <taxon>Coelurosauria</taxon>
        <taxon>Aves</taxon>
        <taxon>Neognathae</taxon>
        <taxon>Neoaves</taxon>
        <taxon>Telluraves</taxon>
        <taxon>Australaves</taxon>
        <taxon>Passeriformes</taxon>
        <taxon>Corvoidea</taxon>
        <taxon>Corvidae</taxon>
        <taxon>Cnemophilus</taxon>
    </lineage>
</organism>
<dbReference type="PANTHER" id="PTHR23348">
    <property type="entry name" value="PERIAXIN/AHNAK"/>
    <property type="match status" value="1"/>
</dbReference>
<feature type="region of interest" description="Disordered" evidence="3">
    <location>
        <begin position="564"/>
        <end position="583"/>
    </location>
</feature>
<gene>
    <name evidence="4" type="primary">Ahnak_1</name>
    <name evidence="4" type="ORF">CNELOR_R16094</name>
</gene>
<dbReference type="AlphaFoldDB" id="A0A7K8BBS0"/>
<feature type="region of interest" description="Disordered" evidence="3">
    <location>
        <begin position="365"/>
        <end position="386"/>
    </location>
</feature>
<evidence type="ECO:0000313" key="4">
    <source>
        <dbReference type="EMBL" id="NXB12391.1"/>
    </source>
</evidence>
<evidence type="ECO:0000256" key="2">
    <source>
        <dbReference type="ARBA" id="ARBA00023242"/>
    </source>
</evidence>
<dbReference type="InterPro" id="IPR052082">
    <property type="entry name" value="Myelin_sheath_structural"/>
</dbReference>
<keyword evidence="5" id="KW-1185">Reference proteome</keyword>
<dbReference type="GO" id="GO:0043484">
    <property type="term" value="P:regulation of RNA splicing"/>
    <property type="evidence" value="ECO:0007669"/>
    <property type="project" value="TreeGrafter"/>
</dbReference>
<sequence length="583" mass="60191">SGDDEEYQRIYTTKIKPRLKSEEGPDAEARGTQSRTITVTRKVTAYTVDVTSHDSDLDVIGGADFNVRIPTPELGADAQAGPGHLPGAPGGLHLPKSQIPGGETGKSLPGLKGSGAFPESPRIEANGQMGELDGRFHATGLDGKGHHVSGGAPCLQGELPGSSPPVDVGKIEIPALKIPKFGFQAEAPTPQVGAGADVTCPPGPEVPSVSVKAPVPWVDVAVKGATKVPSHPLDVPSVEVPASDGAKGKIKIPHLTFPKFTAQEVPTGVAVPEVASEGEWKGPVFKKVETPQISLSDVNLNLRGPRVEGNLKGLGPKELQVGVKGPEVEAAGPGGGPKGMEMDIDLKGLKGADMSVPSVGGKLRGPQLDLKGPQIGAEVPGVDVKGPKVTMPELSVKSPQISVPDVDLNLKGPGVNRNLGISTPKLEGELKTPGLDIKGPKAEIGSPEMEIQGPEGNLKFPKLKMPKFGVQGETPSVDVTLPKAGVDVSGPKVDVSVPSVDIKGPKVDAEAPEVDIHGPEGKLKMPKFKMPKFGMPGVKAEGPEVDVNLPKGGVEVSGPKVDIEAPSLDVQGPKMHLKAPKIS</sequence>
<dbReference type="EMBL" id="VZTF01009538">
    <property type="protein sequence ID" value="NXB12391.1"/>
    <property type="molecule type" value="Genomic_DNA"/>
</dbReference>
<feature type="region of interest" description="Disordered" evidence="3">
    <location>
        <begin position="1"/>
        <end position="34"/>
    </location>
</feature>
<feature type="region of interest" description="Disordered" evidence="3">
    <location>
        <begin position="73"/>
        <end position="122"/>
    </location>
</feature>
<dbReference type="Proteomes" id="UP000517678">
    <property type="component" value="Unassembled WGS sequence"/>
</dbReference>
<keyword evidence="2" id="KW-0539">Nucleus</keyword>
<protein>
    <submittedName>
        <fullName evidence="4">AHNK protein</fullName>
    </submittedName>
</protein>
<proteinExistence type="predicted"/>
<comment type="subcellular location">
    <subcellularLocation>
        <location evidence="1">Nucleus</location>
    </subcellularLocation>
</comment>
<evidence type="ECO:0000313" key="5">
    <source>
        <dbReference type="Proteomes" id="UP000517678"/>
    </source>
</evidence>